<reference evidence="2 3" key="1">
    <citation type="submission" date="2023-08" db="EMBL/GenBank/DDBJ databases">
        <title>Genome sequencing of plant associated microbes to promote plant fitness in Sorghum bicolor and Oryza sativa.</title>
        <authorList>
            <person name="Coleman-Derr D."/>
        </authorList>
    </citation>
    <scope>NUCLEOTIDE SEQUENCE [LARGE SCALE GENOMIC DNA]</scope>
    <source>
        <strain evidence="2 3">SLBN-33</strain>
    </source>
</reference>
<comment type="caution">
    <text evidence="2">The sequence shown here is derived from an EMBL/GenBank/DDBJ whole genome shotgun (WGS) entry which is preliminary data.</text>
</comment>
<gene>
    <name evidence="2" type="ORF">QF025_002951</name>
</gene>
<dbReference type="FunFam" id="1.10.3210.10:FF:000032">
    <property type="entry name" value="HD domain-containing protein"/>
    <property type="match status" value="1"/>
</dbReference>
<dbReference type="InterPro" id="IPR003607">
    <property type="entry name" value="HD/PDEase_dom"/>
</dbReference>
<sequence length="299" mass="32898">MVSVVGMRRITYAVVGAAVGRKHRLVGCIPGIDRIESCLPHSDTLGAGFPSQRSYLKPPGMRGDYAHIGATNMTTIAGIKIPDSAMARAATQLVRDTESDLLFHHSTRVFLFGALAGERKRLKYDPELLYIGAMFHDMGLSEQFRGSQNRFEVDSANAARSFLQGHGIPEGEVELVWDAIALHTTPGIPPFKKPVVQLVTAGVEMDVLGFAYDEFTEEQRKVVVAAHPRGENFKEQIIDAFNEGMKHRPDSTFGTVNDDVLALKDPGFRRKNFCSIILGNAWNDSNYACTCNDPGHRHG</sequence>
<dbReference type="PANTHER" id="PTHR35569:SF1">
    <property type="entry name" value="CYANAMIDE HYDRATASE DDI2-RELATED"/>
    <property type="match status" value="1"/>
</dbReference>
<dbReference type="PANTHER" id="PTHR35569">
    <property type="entry name" value="CYANAMIDE HYDRATASE DDI2-RELATED"/>
    <property type="match status" value="1"/>
</dbReference>
<evidence type="ECO:0000259" key="1">
    <source>
        <dbReference type="Pfam" id="PF01966"/>
    </source>
</evidence>
<dbReference type="Proteomes" id="UP001245184">
    <property type="component" value="Unassembled WGS sequence"/>
</dbReference>
<dbReference type="Pfam" id="PF01966">
    <property type="entry name" value="HD"/>
    <property type="match status" value="1"/>
</dbReference>
<proteinExistence type="predicted"/>
<dbReference type="SUPFAM" id="SSF109604">
    <property type="entry name" value="HD-domain/PDEase-like"/>
    <property type="match status" value="1"/>
</dbReference>
<dbReference type="InterPro" id="IPR006674">
    <property type="entry name" value="HD_domain"/>
</dbReference>
<dbReference type="AlphaFoldDB" id="A0ABD5CGJ1"/>
<dbReference type="CDD" id="cd00077">
    <property type="entry name" value="HDc"/>
    <property type="match status" value="1"/>
</dbReference>
<protein>
    <recommendedName>
        <fullName evidence="1">HD domain-containing protein</fullName>
    </recommendedName>
</protein>
<organism evidence="2 3">
    <name type="scientific">Paraburkholderia graminis</name>
    <dbReference type="NCBI Taxonomy" id="60548"/>
    <lineage>
        <taxon>Bacteria</taxon>
        <taxon>Pseudomonadati</taxon>
        <taxon>Pseudomonadota</taxon>
        <taxon>Betaproteobacteria</taxon>
        <taxon>Burkholderiales</taxon>
        <taxon>Burkholderiaceae</taxon>
        <taxon>Paraburkholderia</taxon>
    </lineage>
</organism>
<feature type="domain" description="HD" evidence="1">
    <location>
        <begin position="103"/>
        <end position="190"/>
    </location>
</feature>
<dbReference type="EMBL" id="JAVIZN010000002">
    <property type="protein sequence ID" value="MDR6204231.1"/>
    <property type="molecule type" value="Genomic_DNA"/>
</dbReference>
<name>A0ABD5CGJ1_9BURK</name>
<evidence type="ECO:0000313" key="3">
    <source>
        <dbReference type="Proteomes" id="UP001245184"/>
    </source>
</evidence>
<accession>A0ABD5CGJ1</accession>
<evidence type="ECO:0000313" key="2">
    <source>
        <dbReference type="EMBL" id="MDR6204231.1"/>
    </source>
</evidence>
<dbReference type="Gene3D" id="1.10.3210.10">
    <property type="entry name" value="Hypothetical protein af1432"/>
    <property type="match status" value="1"/>
</dbReference>